<evidence type="ECO:0000256" key="2">
    <source>
        <dbReference type="ARBA" id="ARBA00011738"/>
    </source>
</evidence>
<evidence type="ECO:0000256" key="4">
    <source>
        <dbReference type="ARBA" id="ARBA00023064"/>
    </source>
</evidence>
<dbReference type="InterPro" id="IPR036291">
    <property type="entry name" value="NAD(P)-bd_dom_sf"/>
</dbReference>
<keyword evidence="4 6" id="KW-0311">Gluconate utilization</keyword>
<comment type="function">
    <text evidence="5">Catalyzes the oxidative decarboxylation of 6-phosphogluconate to ribulose 5-phosphate and CO(2), with concomitant reduction of NADP to NADPH.</text>
</comment>
<keyword evidence="5 6" id="KW-0521">NADP</keyword>
<evidence type="ECO:0000313" key="8">
    <source>
        <dbReference type="EMBL" id="MFC7750405.1"/>
    </source>
</evidence>
<accession>A0ABW2V4P8</accession>
<dbReference type="PIRSF" id="PIRSF000109">
    <property type="entry name" value="6PGD"/>
    <property type="match status" value="1"/>
</dbReference>
<dbReference type="Pfam" id="PF03446">
    <property type="entry name" value="NAD_binding_2"/>
    <property type="match status" value="1"/>
</dbReference>
<keyword evidence="5 6" id="KW-0570">Pentose shunt</keyword>
<comment type="subunit">
    <text evidence="2 5">Homodimer.</text>
</comment>
<dbReference type="SMART" id="SM01350">
    <property type="entry name" value="6PGD"/>
    <property type="match status" value="1"/>
</dbReference>
<dbReference type="InterPro" id="IPR006114">
    <property type="entry name" value="6PGDH_C"/>
</dbReference>
<dbReference type="PRINTS" id="PR00076">
    <property type="entry name" value="6PGDHDRGNASE"/>
</dbReference>
<evidence type="ECO:0000259" key="7">
    <source>
        <dbReference type="SMART" id="SM01350"/>
    </source>
</evidence>
<dbReference type="Gene3D" id="1.20.5.320">
    <property type="entry name" value="6-Phosphogluconate Dehydrogenase, domain 3"/>
    <property type="match status" value="1"/>
</dbReference>
<gene>
    <name evidence="8" type="primary">gndA</name>
    <name evidence="8" type="ORF">ACFQWB_10770</name>
</gene>
<dbReference type="Gene3D" id="1.10.1040.10">
    <property type="entry name" value="N-(1-d-carboxylethyl)-l-norvaline Dehydrogenase, domain 2"/>
    <property type="match status" value="1"/>
</dbReference>
<dbReference type="PROSITE" id="PS00461">
    <property type="entry name" value="6PGD"/>
    <property type="match status" value="1"/>
</dbReference>
<comment type="pathway">
    <text evidence="5 6">Carbohydrate degradation; pentose phosphate pathway; D-ribulose 5-phosphate from D-glucose 6-phosphate (oxidative stage): step 3/3.</text>
</comment>
<evidence type="ECO:0000256" key="6">
    <source>
        <dbReference type="RuleBase" id="RU000485"/>
    </source>
</evidence>
<evidence type="ECO:0000313" key="9">
    <source>
        <dbReference type="Proteomes" id="UP001596528"/>
    </source>
</evidence>
<dbReference type="RefSeq" id="WP_138787984.1">
    <property type="nucleotide sequence ID" value="NZ_JBHTGQ010000023.1"/>
</dbReference>
<dbReference type="Gene3D" id="3.40.50.720">
    <property type="entry name" value="NAD(P)-binding Rossmann-like Domain"/>
    <property type="match status" value="1"/>
</dbReference>
<comment type="catalytic activity">
    <reaction evidence="5 6">
        <text>6-phospho-D-gluconate + NADP(+) = D-ribulose 5-phosphate + CO2 + NADPH</text>
        <dbReference type="Rhea" id="RHEA:10116"/>
        <dbReference type="ChEBI" id="CHEBI:16526"/>
        <dbReference type="ChEBI" id="CHEBI:57783"/>
        <dbReference type="ChEBI" id="CHEBI:58121"/>
        <dbReference type="ChEBI" id="CHEBI:58349"/>
        <dbReference type="ChEBI" id="CHEBI:58759"/>
        <dbReference type="EC" id="1.1.1.44"/>
    </reaction>
</comment>
<reference evidence="9" key="1">
    <citation type="journal article" date="2019" name="Int. J. Syst. Evol. Microbiol.">
        <title>The Global Catalogue of Microorganisms (GCM) 10K type strain sequencing project: providing services to taxonomists for standard genome sequencing and annotation.</title>
        <authorList>
            <consortium name="The Broad Institute Genomics Platform"/>
            <consortium name="The Broad Institute Genome Sequencing Center for Infectious Disease"/>
            <person name="Wu L."/>
            <person name="Ma J."/>
        </authorList>
    </citation>
    <scope>NUCLEOTIDE SEQUENCE [LARGE SCALE GENOMIC DNA]</scope>
    <source>
        <strain evidence="9">JCM 18657</strain>
    </source>
</reference>
<keyword evidence="9" id="KW-1185">Reference proteome</keyword>
<proteinExistence type="inferred from homology"/>
<sequence length="469" mass="52027">MSKQQIGVIGLAVMGKNLALNIESRGYSVSVYNRSRNRTDEMIAENPGKNLFPTYTLEEFVASLEKPRKILIMVMAGAPTDETIDQLVPLLEEGDILIDGGNAYFPDTQRRNKALEAKGIRFIGAGVSGGEEGALKGPAIMPGGQEDAYRLVEPILTAISAKVNGDPCCTYIGPDGAGHYVKMVHNGIEYGDMQLICEAYQLLKDVLGAEAPELHEIFAEWNRGELDSYLIEITADIFTKYDPETGKPMVDVILDKAGQKGTGKWTSQSALDLGVPLTMITESVFSRFLSAMKEERVAASRVLKGPQSQPFDGDRKAFIEAVRRALYASKICSYAQGFAQMRAASEHYGWNLNYGNIAMIFRGGCIIRARFLQNIKDAYDRNPDLRNLLMDEYFGGVIAQYQDAWRQVVATAVSRGIPVPGFSSALAYYDSYRTERLPANLLQAQRDYFGAHTFQRVDKEGTFHFQWIN</sequence>
<dbReference type="InterPro" id="IPR008927">
    <property type="entry name" value="6-PGluconate_DH-like_C_sf"/>
</dbReference>
<feature type="domain" description="6-phosphogluconate dehydrogenase C-terminal" evidence="7">
    <location>
        <begin position="178"/>
        <end position="468"/>
    </location>
</feature>
<dbReference type="NCBIfam" id="TIGR00873">
    <property type="entry name" value="gnd"/>
    <property type="match status" value="1"/>
</dbReference>
<dbReference type="Proteomes" id="UP001596528">
    <property type="component" value="Unassembled WGS sequence"/>
</dbReference>
<dbReference type="SUPFAM" id="SSF51735">
    <property type="entry name" value="NAD(P)-binding Rossmann-fold domains"/>
    <property type="match status" value="1"/>
</dbReference>
<dbReference type="NCBIfam" id="NF006765">
    <property type="entry name" value="PRK09287.1"/>
    <property type="match status" value="1"/>
</dbReference>
<name>A0ABW2V4P8_9BACL</name>
<dbReference type="EC" id="1.1.1.44" evidence="5 6"/>
<evidence type="ECO:0000256" key="5">
    <source>
        <dbReference type="PIRNR" id="PIRNR000109"/>
    </source>
</evidence>
<dbReference type="InterPro" id="IPR013328">
    <property type="entry name" value="6PGD_dom2"/>
</dbReference>
<dbReference type="Pfam" id="PF00393">
    <property type="entry name" value="6PGD"/>
    <property type="match status" value="1"/>
</dbReference>
<dbReference type="InterPro" id="IPR006115">
    <property type="entry name" value="6PGDH_NADP-bd"/>
</dbReference>
<evidence type="ECO:0000256" key="3">
    <source>
        <dbReference type="ARBA" id="ARBA00023002"/>
    </source>
</evidence>
<protein>
    <recommendedName>
        <fullName evidence="5 6">6-phosphogluconate dehydrogenase, decarboxylating</fullName>
        <ecNumber evidence="5 6">1.1.1.44</ecNumber>
    </recommendedName>
</protein>
<dbReference type="PANTHER" id="PTHR11811">
    <property type="entry name" value="6-PHOSPHOGLUCONATE DEHYDROGENASE"/>
    <property type="match status" value="1"/>
</dbReference>
<comment type="similarity">
    <text evidence="1 5 6">Belongs to the 6-phosphogluconate dehydrogenase family.</text>
</comment>
<dbReference type="InterPro" id="IPR006113">
    <property type="entry name" value="6PGDH_Gnd/GntZ"/>
</dbReference>
<dbReference type="SUPFAM" id="SSF48179">
    <property type="entry name" value="6-phosphogluconate dehydrogenase C-terminal domain-like"/>
    <property type="match status" value="1"/>
</dbReference>
<dbReference type="GO" id="GO:0004616">
    <property type="term" value="F:phosphogluconate dehydrogenase (decarboxylating) activity"/>
    <property type="evidence" value="ECO:0007669"/>
    <property type="project" value="UniProtKB-EC"/>
</dbReference>
<evidence type="ECO:0000256" key="1">
    <source>
        <dbReference type="ARBA" id="ARBA00008419"/>
    </source>
</evidence>
<organism evidence="8 9">
    <name type="scientific">Paenibacillus thermoaerophilus</name>
    <dbReference type="NCBI Taxonomy" id="1215385"/>
    <lineage>
        <taxon>Bacteria</taxon>
        <taxon>Bacillati</taxon>
        <taxon>Bacillota</taxon>
        <taxon>Bacilli</taxon>
        <taxon>Bacillales</taxon>
        <taxon>Paenibacillaceae</taxon>
        <taxon>Paenibacillus</taxon>
    </lineage>
</organism>
<keyword evidence="3 5" id="KW-0560">Oxidoreductase</keyword>
<comment type="caution">
    <text evidence="8">The sequence shown here is derived from an EMBL/GenBank/DDBJ whole genome shotgun (WGS) entry which is preliminary data.</text>
</comment>
<dbReference type="EMBL" id="JBHTGQ010000023">
    <property type="protein sequence ID" value="MFC7750405.1"/>
    <property type="molecule type" value="Genomic_DNA"/>
</dbReference>
<dbReference type="InterPro" id="IPR006183">
    <property type="entry name" value="Pgluconate_DH"/>
</dbReference>
<dbReference type="InterPro" id="IPR006184">
    <property type="entry name" value="6PGdom_BS"/>
</dbReference>